<dbReference type="EMBL" id="AMRA01000003">
    <property type="protein sequence ID" value="EKF25913.1"/>
    <property type="molecule type" value="Genomic_DNA"/>
</dbReference>
<comment type="catalytic activity">
    <reaction evidence="11">
        <text>O-phospho-D-serine + H2O = D-serine + phosphate</text>
        <dbReference type="Rhea" id="RHEA:24873"/>
        <dbReference type="ChEBI" id="CHEBI:15377"/>
        <dbReference type="ChEBI" id="CHEBI:35247"/>
        <dbReference type="ChEBI" id="CHEBI:43474"/>
        <dbReference type="ChEBI" id="CHEBI:58680"/>
        <dbReference type="EC" id="3.1.3.3"/>
    </reaction>
</comment>
<evidence type="ECO:0000256" key="9">
    <source>
        <dbReference type="ARBA" id="ARBA00023299"/>
    </source>
</evidence>
<keyword evidence="9" id="KW-0718">Serine biosynthesis</keyword>
<dbReference type="GO" id="GO:0000287">
    <property type="term" value="F:magnesium ion binding"/>
    <property type="evidence" value="ECO:0007669"/>
    <property type="project" value="TreeGrafter"/>
</dbReference>
<dbReference type="NCBIfam" id="TIGR01488">
    <property type="entry name" value="HAD-SF-IB"/>
    <property type="match status" value="1"/>
</dbReference>
<comment type="pathway">
    <text evidence="2">Amino-acid biosynthesis; L-serine biosynthesis; L-serine from 3-phospho-D-glycerate: step 3/3.</text>
</comment>
<sequence length="207" mass="23264">MSVLHVFDMDGTLLRGTSASIELARHAGVSEQVHLLEKLSAAGELSNVEFHRRTHPLWQRLTEEVIDTAFVQAPWIGHLRTVFDDIERRGETAVVVSMSPLFFVERLTRWGAKRVFASHNPIGADFAEAHILEDEDKVHIVERLIGDGFDRDRVVAYGDSYTDLPLFRTGLRTVAVNATPALEKLATARYRGDDLREAYALARSLLD</sequence>
<dbReference type="AlphaFoldDB" id="K5B9R6"/>
<dbReference type="InterPro" id="IPR023214">
    <property type="entry name" value="HAD_sf"/>
</dbReference>
<comment type="caution">
    <text evidence="12">The sequence shown here is derived from an EMBL/GenBank/DDBJ whole genome shotgun (WGS) entry which is preliminary data.</text>
</comment>
<keyword evidence="6" id="KW-0479">Metal-binding</keyword>
<dbReference type="STRING" id="1122247.GCA_000379865_00733"/>
<evidence type="ECO:0000313" key="13">
    <source>
        <dbReference type="Proteomes" id="UP000006265"/>
    </source>
</evidence>
<accession>K5B9R6</accession>
<evidence type="ECO:0000256" key="10">
    <source>
        <dbReference type="ARBA" id="ARBA00048138"/>
    </source>
</evidence>
<dbReference type="RefSeq" id="WP_005623176.1">
    <property type="nucleotide sequence ID" value="NZ_AMRA01000003.1"/>
</dbReference>
<comment type="cofactor">
    <cofactor evidence="1">
        <name>Mg(2+)</name>
        <dbReference type="ChEBI" id="CHEBI:18420"/>
    </cofactor>
</comment>
<dbReference type="GO" id="GO:0006564">
    <property type="term" value="P:L-serine biosynthetic process"/>
    <property type="evidence" value="ECO:0007669"/>
    <property type="project" value="UniProtKB-KW"/>
</dbReference>
<evidence type="ECO:0000256" key="1">
    <source>
        <dbReference type="ARBA" id="ARBA00001946"/>
    </source>
</evidence>
<evidence type="ECO:0000256" key="8">
    <source>
        <dbReference type="ARBA" id="ARBA00022842"/>
    </source>
</evidence>
<keyword evidence="8" id="KW-0460">Magnesium</keyword>
<dbReference type="OrthoDB" id="25607at2"/>
<dbReference type="InterPro" id="IPR036412">
    <property type="entry name" value="HAD-like_sf"/>
</dbReference>
<reference evidence="12 13" key="1">
    <citation type="journal article" date="2012" name="J. Bacteriol.">
        <title>Genome sequence of Mycobacterium hassiacum DSM 44199, a rare source of heat-stable mycobacterial proteins.</title>
        <authorList>
            <person name="Tiago I."/>
            <person name="Maranha A."/>
            <person name="Mendes V."/>
            <person name="Alarico S."/>
            <person name="Moynihan P.J."/>
            <person name="Clarke A.J."/>
            <person name="Macedo-Ribeiro S."/>
            <person name="Pereira P.J."/>
            <person name="Empadinhas N."/>
        </authorList>
    </citation>
    <scope>NUCLEOTIDE SEQUENCE [LARGE SCALE GENOMIC DNA]</scope>
    <source>
        <strain evidence="13">DSM 44199 / CIP 105218 / JCM 12690 / 3849</strain>
    </source>
</reference>
<dbReference type="PANTHER" id="PTHR43344">
    <property type="entry name" value="PHOSPHOSERINE PHOSPHATASE"/>
    <property type="match status" value="1"/>
</dbReference>
<dbReference type="SUPFAM" id="SSF56784">
    <property type="entry name" value="HAD-like"/>
    <property type="match status" value="1"/>
</dbReference>
<evidence type="ECO:0000256" key="7">
    <source>
        <dbReference type="ARBA" id="ARBA00022801"/>
    </source>
</evidence>
<keyword evidence="7 12" id="KW-0378">Hydrolase</keyword>
<dbReference type="EC" id="3.1.3.3" evidence="4"/>
<evidence type="ECO:0000256" key="11">
    <source>
        <dbReference type="ARBA" id="ARBA00048523"/>
    </source>
</evidence>
<evidence type="ECO:0000256" key="5">
    <source>
        <dbReference type="ARBA" id="ARBA00022605"/>
    </source>
</evidence>
<dbReference type="Pfam" id="PF12710">
    <property type="entry name" value="HAD"/>
    <property type="match status" value="1"/>
</dbReference>
<dbReference type="GO" id="GO:0036424">
    <property type="term" value="F:L-phosphoserine phosphatase activity"/>
    <property type="evidence" value="ECO:0007669"/>
    <property type="project" value="TreeGrafter"/>
</dbReference>
<keyword evidence="5" id="KW-0028">Amino-acid biosynthesis</keyword>
<dbReference type="InterPro" id="IPR050582">
    <property type="entry name" value="HAD-like_SerB"/>
</dbReference>
<keyword evidence="13" id="KW-1185">Reference proteome</keyword>
<comment type="similarity">
    <text evidence="3">Belongs to the HAD-like hydrolase superfamily. SerB family.</text>
</comment>
<dbReference type="PANTHER" id="PTHR43344:SF2">
    <property type="entry name" value="PHOSPHOSERINE PHOSPHATASE"/>
    <property type="match status" value="1"/>
</dbReference>
<evidence type="ECO:0000313" key="12">
    <source>
        <dbReference type="EMBL" id="EKF25913.1"/>
    </source>
</evidence>
<evidence type="ECO:0000256" key="6">
    <source>
        <dbReference type="ARBA" id="ARBA00022723"/>
    </source>
</evidence>
<gene>
    <name evidence="12" type="ORF">C731_0063</name>
</gene>
<proteinExistence type="inferred from homology"/>
<name>K5B9R6_MYCHD</name>
<dbReference type="PATRIC" id="fig|1122247.3.peg.58"/>
<evidence type="ECO:0000256" key="4">
    <source>
        <dbReference type="ARBA" id="ARBA00012640"/>
    </source>
</evidence>
<evidence type="ECO:0000256" key="2">
    <source>
        <dbReference type="ARBA" id="ARBA00005135"/>
    </source>
</evidence>
<comment type="catalytic activity">
    <reaction evidence="10">
        <text>O-phospho-L-serine + H2O = L-serine + phosphate</text>
        <dbReference type="Rhea" id="RHEA:21208"/>
        <dbReference type="ChEBI" id="CHEBI:15377"/>
        <dbReference type="ChEBI" id="CHEBI:33384"/>
        <dbReference type="ChEBI" id="CHEBI:43474"/>
        <dbReference type="ChEBI" id="CHEBI:57524"/>
        <dbReference type="EC" id="3.1.3.3"/>
    </reaction>
</comment>
<dbReference type="eggNOG" id="COG0560">
    <property type="taxonomic scope" value="Bacteria"/>
</dbReference>
<dbReference type="Proteomes" id="UP000006265">
    <property type="component" value="Unassembled WGS sequence"/>
</dbReference>
<protein>
    <recommendedName>
        <fullName evidence="4">phosphoserine phosphatase</fullName>
        <ecNumber evidence="4">3.1.3.3</ecNumber>
    </recommendedName>
</protein>
<evidence type="ECO:0000256" key="3">
    <source>
        <dbReference type="ARBA" id="ARBA00009184"/>
    </source>
</evidence>
<dbReference type="GO" id="GO:0005737">
    <property type="term" value="C:cytoplasm"/>
    <property type="evidence" value="ECO:0007669"/>
    <property type="project" value="TreeGrafter"/>
</dbReference>
<organism evidence="12 13">
    <name type="scientific">Mycolicibacterium hassiacum (strain DSM 44199 / CIP 105218 / JCM 12690 / 3849)</name>
    <name type="common">Mycobacterium hassiacum</name>
    <dbReference type="NCBI Taxonomy" id="1122247"/>
    <lineage>
        <taxon>Bacteria</taxon>
        <taxon>Bacillati</taxon>
        <taxon>Actinomycetota</taxon>
        <taxon>Actinomycetes</taxon>
        <taxon>Mycobacteriales</taxon>
        <taxon>Mycobacteriaceae</taxon>
        <taxon>Mycolicibacterium</taxon>
    </lineage>
</organism>
<dbReference type="Gene3D" id="3.40.50.1000">
    <property type="entry name" value="HAD superfamily/HAD-like"/>
    <property type="match status" value="1"/>
</dbReference>